<dbReference type="InterPro" id="IPR023753">
    <property type="entry name" value="FAD/NAD-binding_dom"/>
</dbReference>
<dbReference type="PANTHER" id="PTHR43742">
    <property type="entry name" value="TRIMETHYLAMINE-N-OXIDE REDUCTASE"/>
    <property type="match status" value="1"/>
</dbReference>
<organism evidence="7 8">
    <name type="scientific">Ketobacter alkanivorans</name>
    <dbReference type="NCBI Taxonomy" id="1917421"/>
    <lineage>
        <taxon>Bacteria</taxon>
        <taxon>Pseudomonadati</taxon>
        <taxon>Pseudomonadota</taxon>
        <taxon>Gammaproteobacteria</taxon>
        <taxon>Pseudomonadales</taxon>
        <taxon>Ketobacteraceae</taxon>
        <taxon>Ketobacter</taxon>
    </lineage>
</organism>
<dbReference type="InterPro" id="IPR006963">
    <property type="entry name" value="Mopterin_OxRdtase_4Fe-4S_dom"/>
</dbReference>
<dbReference type="Pfam" id="PF04879">
    <property type="entry name" value="Molybdop_Fe4S4"/>
    <property type="match status" value="1"/>
</dbReference>
<dbReference type="Gene3D" id="3.40.228.10">
    <property type="entry name" value="Dimethylsulfoxide Reductase, domain 2"/>
    <property type="match status" value="1"/>
</dbReference>
<dbReference type="PROSITE" id="PS00198">
    <property type="entry name" value="4FE4S_FER_1"/>
    <property type="match status" value="1"/>
</dbReference>
<dbReference type="SUPFAM" id="SSF54862">
    <property type="entry name" value="4Fe-4S ferredoxins"/>
    <property type="match status" value="1"/>
</dbReference>
<dbReference type="OrthoDB" id="9815647at2"/>
<dbReference type="Gene3D" id="3.50.50.60">
    <property type="entry name" value="FAD/NAD(P)-binding domain"/>
    <property type="match status" value="1"/>
</dbReference>
<evidence type="ECO:0000256" key="1">
    <source>
        <dbReference type="ARBA" id="ARBA00010312"/>
    </source>
</evidence>
<dbReference type="InterPro" id="IPR036188">
    <property type="entry name" value="FAD/NAD-bd_sf"/>
</dbReference>
<dbReference type="KEGG" id="kak:Kalk_08055"/>
<feature type="domain" description="4Fe-4S Mo/W bis-MGD-type" evidence="6">
    <location>
        <begin position="525"/>
        <end position="581"/>
    </location>
</feature>
<dbReference type="EMBL" id="CP022684">
    <property type="protein sequence ID" value="AUM14881.1"/>
    <property type="molecule type" value="Genomic_DNA"/>
</dbReference>
<dbReference type="Pfam" id="PF00384">
    <property type="entry name" value="Molybdopterin"/>
    <property type="match status" value="1"/>
</dbReference>
<dbReference type="InterPro" id="IPR050612">
    <property type="entry name" value="Prok_Mopterin_Oxidored"/>
</dbReference>
<dbReference type="SMART" id="SM00926">
    <property type="entry name" value="Molybdop_Fe4S4"/>
    <property type="match status" value="1"/>
</dbReference>
<sequence length="1221" mass="134556">MLYIDPKACIECNACLAECPERAIYPQSAVPEDMKPFIALNAEKALIYPVIKESIGHQPGNSAAAALQGHFAIIGSGPSGFYAAEELLKQMPLAQVDMFERLPTPFGLVRYGVAPDHPRIKSVTAGFERIADHSRLRYWGNVNIGTDISREELLQHYCGVIYATGGSSSKSLPIPGADLPNVISSSAFVGWYNGHPDHQALQVDLSHSTAVVIGMGNVALDIARMLVLPTQQLSTTDMADYALKQLHNSSVREVCLLARRGAAQAAFTPKELEQLMAIPDLELIVDPKSLTLDSATQALIDTPEFSETRQNLALLQQIANRKYPAPTGTTANPIKRIRFLFNHVPEAIEGVGNYSVTTSRGIINAGLVIHAIGYKGSPIGNVAFDHRQGVISNQHGRVENHQAILSDSEYAVGWIKRGASGVIGSNKQCAQESISALLDDLVIKSPNTKIPGEKNSTIETLLKQRNVEYVTFEDWRLLDQHEQALGQAQGRPRKKITDTTEMLAIIHSARAKKEEAEQTRARLPVKIHFRSCTLCEAMCGVKITHQGDQILSIEGDPDDPHSRGHICPKGYSLQDLHNDPDRLKTPLKKANGQWHPISWDDALDEVAENLVRIQSNHGHDAVAAYWGNPTSHNLGLLLATSKFRKALGSKNLFTAASLDQLPHQLTSYLMLGHGQVFTIPDIDNTEYMLMLGANPAASNGSLMSSGDVLKRLEGIRERGKLVLVDPRRNESAHYVSEHLFIRPTTDALFLIGIIQHIINNKLFHPDHLKPLLKGWDQLQTIFDGFDLHQISAHCGIPEKDIIRIAEEFSGAKRAICYGRMGISAQAFGTLNHWLINILNIITGNLDRPGGMMFTQPAVDLSIKPSTAGSYNHYQSRVRGLPEFNRELPTSAMAEEMLVPGDGQVRAFVCIAGNPVLSAPNGRQLDQALAGLDFMVSLDFYLNETSRHADIILPPTGPLEHEQYDLVFNLLAVRNVAKFAEPLFKPDDHTRSDWDIMQGLTQRIRHLKTGDNEAGKPPEATPEQVVDFGLQSGPYKLTLQELKQHPHGLDLGPMRPRLPEHLYTEDKMINLIPELMKEDMARLRHYYSEIKDSGSLTLIGRRDLRTNNSWMHNSQRLVKGKDRCTLLVHPNDAEHHGVKDRGRAKLISRVGEVEVDIALTEDIMPGVVSLPHGWGHDREGIALRVAQSNPGVSANDVTDDQFVDTASGNAALNGVAVRLVGI</sequence>
<dbReference type="GO" id="GO:0016491">
    <property type="term" value="F:oxidoreductase activity"/>
    <property type="evidence" value="ECO:0007669"/>
    <property type="project" value="InterPro"/>
</dbReference>
<dbReference type="Pfam" id="PF00037">
    <property type="entry name" value="Fer4"/>
    <property type="match status" value="1"/>
</dbReference>
<protein>
    <submittedName>
        <fullName evidence="7">Molybdopterin dinucleotide-binding protein</fullName>
    </submittedName>
</protein>
<dbReference type="PANTHER" id="PTHR43742:SF2">
    <property type="entry name" value="ASSIMILATORY NITRATE REDUCTASE CATALYTIC SUBUNIT"/>
    <property type="match status" value="1"/>
</dbReference>
<dbReference type="GO" id="GO:0043546">
    <property type="term" value="F:molybdopterin cofactor binding"/>
    <property type="evidence" value="ECO:0007669"/>
    <property type="project" value="InterPro"/>
</dbReference>
<dbReference type="PROSITE" id="PS51669">
    <property type="entry name" value="4FE4S_MOW_BIS_MGD"/>
    <property type="match status" value="1"/>
</dbReference>
<dbReference type="InterPro" id="IPR009010">
    <property type="entry name" value="Asp_de-COase-like_dom_sf"/>
</dbReference>
<keyword evidence="3" id="KW-0408">Iron</keyword>
<dbReference type="InterPro" id="IPR017896">
    <property type="entry name" value="4Fe4S_Fe-S-bd"/>
</dbReference>
<dbReference type="Gene3D" id="2.20.25.90">
    <property type="entry name" value="ADC-like domains"/>
    <property type="match status" value="1"/>
</dbReference>
<reference evidence="8" key="1">
    <citation type="submission" date="2017-08" db="EMBL/GenBank/DDBJ databases">
        <title>Direct submision.</title>
        <authorList>
            <person name="Kim S.-J."/>
            <person name="Rhee S.-K."/>
        </authorList>
    </citation>
    <scope>NUCLEOTIDE SEQUENCE [LARGE SCALE GENOMIC DNA]</scope>
    <source>
        <strain evidence="8">GI5</strain>
    </source>
</reference>
<evidence type="ECO:0000256" key="4">
    <source>
        <dbReference type="ARBA" id="ARBA00023014"/>
    </source>
</evidence>
<dbReference type="SUPFAM" id="SSF51971">
    <property type="entry name" value="Nucleotide-binding domain"/>
    <property type="match status" value="2"/>
</dbReference>
<evidence type="ECO:0000256" key="3">
    <source>
        <dbReference type="ARBA" id="ARBA00023004"/>
    </source>
</evidence>
<evidence type="ECO:0000313" key="8">
    <source>
        <dbReference type="Proteomes" id="UP000235116"/>
    </source>
</evidence>
<accession>A0A2K9LRW5</accession>
<dbReference type="InterPro" id="IPR006656">
    <property type="entry name" value="Mopterin_OxRdtase"/>
</dbReference>
<gene>
    <name evidence="7" type="ORF">Kalk_08055</name>
</gene>
<keyword evidence="8" id="KW-1185">Reference proteome</keyword>
<dbReference type="SUPFAM" id="SSF53706">
    <property type="entry name" value="Formate dehydrogenase/DMSO reductase, domains 1-3"/>
    <property type="match status" value="1"/>
</dbReference>
<keyword evidence="4" id="KW-0411">Iron-sulfur</keyword>
<dbReference type="Pfam" id="PF01568">
    <property type="entry name" value="Molydop_binding"/>
    <property type="match status" value="1"/>
</dbReference>
<dbReference type="AlphaFoldDB" id="A0A2K9LRW5"/>
<evidence type="ECO:0000259" key="6">
    <source>
        <dbReference type="PROSITE" id="PS51669"/>
    </source>
</evidence>
<comment type="similarity">
    <text evidence="1">Belongs to the prokaryotic molybdopterin-containing oxidoreductase family.</text>
</comment>
<dbReference type="PRINTS" id="PR00419">
    <property type="entry name" value="ADXRDTASE"/>
</dbReference>
<evidence type="ECO:0000256" key="2">
    <source>
        <dbReference type="ARBA" id="ARBA00022723"/>
    </source>
</evidence>
<dbReference type="Gene3D" id="3.40.50.740">
    <property type="match status" value="1"/>
</dbReference>
<dbReference type="Gene3D" id="2.40.40.20">
    <property type="match status" value="1"/>
</dbReference>
<dbReference type="Proteomes" id="UP000235116">
    <property type="component" value="Chromosome"/>
</dbReference>
<feature type="domain" description="4Fe-4S ferredoxin-type" evidence="5">
    <location>
        <begin position="1"/>
        <end position="29"/>
    </location>
</feature>
<name>A0A2K9LRW5_9GAMM</name>
<dbReference type="Gene3D" id="3.30.70.20">
    <property type="match status" value="1"/>
</dbReference>
<dbReference type="Pfam" id="PF07992">
    <property type="entry name" value="Pyr_redox_2"/>
    <property type="match status" value="1"/>
</dbReference>
<dbReference type="InterPro" id="IPR006657">
    <property type="entry name" value="MoPterin_dinucl-bd_dom"/>
</dbReference>
<evidence type="ECO:0000259" key="5">
    <source>
        <dbReference type="PROSITE" id="PS51379"/>
    </source>
</evidence>
<dbReference type="InterPro" id="IPR017900">
    <property type="entry name" value="4Fe4S_Fe_S_CS"/>
</dbReference>
<evidence type="ECO:0000313" key="7">
    <source>
        <dbReference type="EMBL" id="AUM14881.1"/>
    </source>
</evidence>
<dbReference type="PROSITE" id="PS51379">
    <property type="entry name" value="4FE4S_FER_2"/>
    <property type="match status" value="1"/>
</dbReference>
<dbReference type="Gene3D" id="3.40.50.720">
    <property type="entry name" value="NAD(P)-binding Rossmann-like Domain"/>
    <property type="match status" value="1"/>
</dbReference>
<dbReference type="GO" id="GO:0046872">
    <property type="term" value="F:metal ion binding"/>
    <property type="evidence" value="ECO:0007669"/>
    <property type="project" value="UniProtKB-KW"/>
</dbReference>
<dbReference type="SUPFAM" id="SSF50692">
    <property type="entry name" value="ADC-like"/>
    <property type="match status" value="1"/>
</dbReference>
<keyword evidence="2" id="KW-0479">Metal-binding</keyword>
<proteinExistence type="inferred from homology"/>
<dbReference type="GO" id="GO:0051536">
    <property type="term" value="F:iron-sulfur cluster binding"/>
    <property type="evidence" value="ECO:0007669"/>
    <property type="project" value="UniProtKB-KW"/>
</dbReference>